<sequence>MVVQSLDLAVPAGVVAGFVGPNGAGKTTTLRMLLGLVRPSAGTGTVLDEPLGAPARYLPRVGALIEGPALYPTLSGRRNLASLAVLAGQDPAGTDEILDQVGLTGRGDDDVRTYSLGMRQRLAIGAALLSDPDLLILDEPTNGLDPAGIRQMRDLIRSLAQASPGGQERSRTVLVSSHLLAEVEQICDWIIVLDRGRLAYQGPTHGFMAAATSQVELRPEHPAALGMLADLVAGLGLPVDRLDDRLLVEVGRPDQSDQAVSNLAVLSRAAHARDITLIEITWRRASLEERYQGLVDSFRAGAAPSTVGGAR</sequence>
<dbReference type="InterPro" id="IPR017871">
    <property type="entry name" value="ABC_transporter-like_CS"/>
</dbReference>
<evidence type="ECO:0000313" key="6">
    <source>
        <dbReference type="EMBL" id="OHV45996.1"/>
    </source>
</evidence>
<dbReference type="PROSITE" id="PS50893">
    <property type="entry name" value="ABC_TRANSPORTER_2"/>
    <property type="match status" value="1"/>
</dbReference>
<dbReference type="PANTHER" id="PTHR43335:SF4">
    <property type="entry name" value="ABC TRANSPORTER, ATP-BINDING PROTEIN"/>
    <property type="match status" value="1"/>
</dbReference>
<dbReference type="AlphaFoldDB" id="A0A1S1RIM9"/>
<evidence type="ECO:0000259" key="5">
    <source>
        <dbReference type="PROSITE" id="PS50893"/>
    </source>
</evidence>
<dbReference type="SUPFAM" id="SSF52540">
    <property type="entry name" value="P-loop containing nucleoside triphosphate hydrolases"/>
    <property type="match status" value="1"/>
</dbReference>
<dbReference type="Gene3D" id="3.40.50.300">
    <property type="entry name" value="P-loop containing nucleotide triphosphate hydrolases"/>
    <property type="match status" value="1"/>
</dbReference>
<dbReference type="PANTHER" id="PTHR43335">
    <property type="entry name" value="ABC TRANSPORTER, ATP-BINDING PROTEIN"/>
    <property type="match status" value="1"/>
</dbReference>
<dbReference type="Proteomes" id="UP000179627">
    <property type="component" value="Unassembled WGS sequence"/>
</dbReference>
<comment type="similarity">
    <text evidence="1">Belongs to the ABC transporter superfamily.</text>
</comment>
<dbReference type="InterPro" id="IPR027417">
    <property type="entry name" value="P-loop_NTPase"/>
</dbReference>
<evidence type="ECO:0000256" key="3">
    <source>
        <dbReference type="ARBA" id="ARBA00022741"/>
    </source>
</evidence>
<dbReference type="Pfam" id="PF00005">
    <property type="entry name" value="ABC_tran"/>
    <property type="match status" value="1"/>
</dbReference>
<protein>
    <submittedName>
        <fullName evidence="6">ABC transporter ATP-binding protein</fullName>
    </submittedName>
</protein>
<reference evidence="7" key="1">
    <citation type="submission" date="2016-07" db="EMBL/GenBank/DDBJ databases">
        <title>Sequence Frankia sp. strain CcI1.17.</title>
        <authorList>
            <person name="Ghodhbane-Gtari F."/>
            <person name="Swanson E."/>
            <person name="Gueddou A."/>
            <person name="Morris K."/>
            <person name="Hezbri K."/>
            <person name="Ktari A."/>
            <person name="Nouioui I."/>
            <person name="Abebe-Akele F."/>
            <person name="Simpson S."/>
            <person name="Thomas K."/>
            <person name="Gtari M."/>
            <person name="Tisa L.S."/>
            <person name="Hurst S."/>
        </authorList>
    </citation>
    <scope>NUCLEOTIDE SEQUENCE [LARGE SCALE GENOMIC DNA]</scope>
    <source>
        <strain evidence="7">Cc1.17</strain>
    </source>
</reference>
<organism evidence="6 7">
    <name type="scientific">Parafrankia colletiae</name>
    <dbReference type="NCBI Taxonomy" id="573497"/>
    <lineage>
        <taxon>Bacteria</taxon>
        <taxon>Bacillati</taxon>
        <taxon>Actinomycetota</taxon>
        <taxon>Actinomycetes</taxon>
        <taxon>Frankiales</taxon>
        <taxon>Frankiaceae</taxon>
        <taxon>Parafrankia</taxon>
    </lineage>
</organism>
<keyword evidence="3" id="KW-0547">Nucleotide-binding</keyword>
<comment type="caution">
    <text evidence="6">The sequence shown here is derived from an EMBL/GenBank/DDBJ whole genome shotgun (WGS) entry which is preliminary data.</text>
</comment>
<gene>
    <name evidence="6" type="ORF">CC117_09185</name>
</gene>
<evidence type="ECO:0000256" key="4">
    <source>
        <dbReference type="ARBA" id="ARBA00022840"/>
    </source>
</evidence>
<proteinExistence type="inferred from homology"/>
<evidence type="ECO:0000313" key="7">
    <source>
        <dbReference type="Proteomes" id="UP000179627"/>
    </source>
</evidence>
<dbReference type="GO" id="GO:0005524">
    <property type="term" value="F:ATP binding"/>
    <property type="evidence" value="ECO:0007669"/>
    <property type="project" value="UniProtKB-KW"/>
</dbReference>
<feature type="domain" description="ABC transporter" evidence="5">
    <location>
        <begin position="1"/>
        <end position="220"/>
    </location>
</feature>
<accession>A0A1S1RIM9</accession>
<keyword evidence="4 6" id="KW-0067">ATP-binding</keyword>
<keyword evidence="7" id="KW-1185">Reference proteome</keyword>
<evidence type="ECO:0000256" key="1">
    <source>
        <dbReference type="ARBA" id="ARBA00005417"/>
    </source>
</evidence>
<keyword evidence="2" id="KW-0813">Transport</keyword>
<dbReference type="GO" id="GO:0016887">
    <property type="term" value="F:ATP hydrolysis activity"/>
    <property type="evidence" value="ECO:0007669"/>
    <property type="project" value="InterPro"/>
</dbReference>
<name>A0A1S1RIM9_9ACTN</name>
<evidence type="ECO:0000256" key="2">
    <source>
        <dbReference type="ARBA" id="ARBA00022448"/>
    </source>
</evidence>
<dbReference type="InterPro" id="IPR003439">
    <property type="entry name" value="ABC_transporter-like_ATP-bd"/>
</dbReference>
<dbReference type="EMBL" id="MBLM01000003">
    <property type="protein sequence ID" value="OHV45996.1"/>
    <property type="molecule type" value="Genomic_DNA"/>
</dbReference>
<dbReference type="SMART" id="SM00382">
    <property type="entry name" value="AAA"/>
    <property type="match status" value="1"/>
</dbReference>
<dbReference type="PROSITE" id="PS00211">
    <property type="entry name" value="ABC_TRANSPORTER_1"/>
    <property type="match status" value="1"/>
</dbReference>
<dbReference type="InterPro" id="IPR003593">
    <property type="entry name" value="AAA+_ATPase"/>
</dbReference>